<reference evidence="3 4" key="1">
    <citation type="journal article" date="2013" name="Nature">
        <title>The genomes of four tapeworm species reveal adaptations to parasitism.</title>
        <authorList>
            <person name="Tsai I.J."/>
            <person name="Zarowiecki M."/>
            <person name="Holroyd N."/>
            <person name="Garciarrubio A."/>
            <person name="Sanchez-Flores A."/>
            <person name="Brooks K.L."/>
            <person name="Tracey A."/>
            <person name="Bobes R.J."/>
            <person name="Fragoso G."/>
            <person name="Sciutto E."/>
            <person name="Aslett M."/>
            <person name="Beasley H."/>
            <person name="Bennett H.M."/>
            <person name="Cai J."/>
            <person name="Camicia F."/>
            <person name="Clark R."/>
            <person name="Cucher M."/>
            <person name="De Silva N."/>
            <person name="Day T.A."/>
            <person name="Deplazes P."/>
            <person name="Estrada K."/>
            <person name="Fernandez C."/>
            <person name="Holland P.W."/>
            <person name="Hou J."/>
            <person name="Hu S."/>
            <person name="Huckvale T."/>
            <person name="Hung S.S."/>
            <person name="Kamenetzky L."/>
            <person name="Keane J.A."/>
            <person name="Kiss F."/>
            <person name="Koziol U."/>
            <person name="Lambert O."/>
            <person name="Liu K."/>
            <person name="Luo X."/>
            <person name="Luo Y."/>
            <person name="Macchiaroli N."/>
            <person name="Nichol S."/>
            <person name="Paps J."/>
            <person name="Parkinson J."/>
            <person name="Pouchkina-Stantcheva N."/>
            <person name="Riddiford N."/>
            <person name="Rosenzvit M."/>
            <person name="Salinas G."/>
            <person name="Wasmuth J.D."/>
            <person name="Zamanian M."/>
            <person name="Zheng Y."/>
            <person name="Cai X."/>
            <person name="Soberon X."/>
            <person name="Olson P.D."/>
            <person name="Laclette J.P."/>
            <person name="Brehm K."/>
            <person name="Berriman M."/>
            <person name="Garciarrubio A."/>
            <person name="Bobes R.J."/>
            <person name="Fragoso G."/>
            <person name="Sanchez-Flores A."/>
            <person name="Estrada K."/>
            <person name="Cevallos M.A."/>
            <person name="Morett E."/>
            <person name="Gonzalez V."/>
            <person name="Portillo T."/>
            <person name="Ochoa-Leyva A."/>
            <person name="Jose M.V."/>
            <person name="Sciutto E."/>
            <person name="Landa A."/>
            <person name="Jimenez L."/>
            <person name="Valdes V."/>
            <person name="Carrero J.C."/>
            <person name="Larralde C."/>
            <person name="Morales-Montor J."/>
            <person name="Limon-Lason J."/>
            <person name="Soberon X."/>
            <person name="Laclette J.P."/>
        </authorList>
    </citation>
    <scope>NUCLEOTIDE SEQUENCE [LARGE SCALE GENOMIC DNA]</scope>
</reference>
<accession>A0A068WDJ1</accession>
<dbReference type="GO" id="GO:0016616">
    <property type="term" value="F:oxidoreductase activity, acting on the CH-OH group of donors, NAD or NADP as acceptor"/>
    <property type="evidence" value="ECO:0007669"/>
    <property type="project" value="InterPro"/>
</dbReference>
<evidence type="ECO:0000256" key="1">
    <source>
        <dbReference type="ARBA" id="ARBA00009613"/>
    </source>
</evidence>
<dbReference type="Gene3D" id="3.90.110.10">
    <property type="entry name" value="Lactate dehydrogenase/glycoside hydrolase, family 4, C-terminal"/>
    <property type="match status" value="1"/>
</dbReference>
<evidence type="ECO:0000313" key="4">
    <source>
        <dbReference type="Proteomes" id="UP000492820"/>
    </source>
</evidence>
<reference evidence="3" key="2">
    <citation type="submission" date="2014-06" db="EMBL/GenBank/DDBJ databases">
        <authorList>
            <person name="Aslett M."/>
        </authorList>
    </citation>
    <scope>NUCLEOTIDE SEQUENCE</scope>
</reference>
<evidence type="ECO:0000313" key="3">
    <source>
        <dbReference type="EMBL" id="CDS16507.1"/>
    </source>
</evidence>
<dbReference type="Gene3D" id="3.40.50.720">
    <property type="entry name" value="NAD(P)-binding Rossmann-like Domain"/>
    <property type="match status" value="1"/>
</dbReference>
<dbReference type="InterPro" id="IPR010945">
    <property type="entry name" value="Malate_DH_type2"/>
</dbReference>
<dbReference type="GO" id="GO:0006108">
    <property type="term" value="P:malate metabolic process"/>
    <property type="evidence" value="ECO:0007669"/>
    <property type="project" value="InterPro"/>
</dbReference>
<protein>
    <submittedName>
        <fullName evidence="3 5">Malate dehydrogenase 1b</fullName>
    </submittedName>
</protein>
<dbReference type="GO" id="GO:0016615">
    <property type="term" value="F:malate dehydrogenase activity"/>
    <property type="evidence" value="ECO:0007669"/>
    <property type="project" value="InterPro"/>
</dbReference>
<dbReference type="WBParaSite" id="EgrG_000893100">
    <property type="protein sequence ID" value="EgrG_000893100"/>
    <property type="gene ID" value="EgrG_000893100"/>
</dbReference>
<organism evidence="3">
    <name type="scientific">Echinococcus granulosus</name>
    <name type="common">Hydatid tapeworm</name>
    <dbReference type="NCBI Taxonomy" id="6210"/>
    <lineage>
        <taxon>Eukaryota</taxon>
        <taxon>Metazoa</taxon>
        <taxon>Spiralia</taxon>
        <taxon>Lophotrochozoa</taxon>
        <taxon>Platyhelminthes</taxon>
        <taxon>Cestoda</taxon>
        <taxon>Eucestoda</taxon>
        <taxon>Cyclophyllidea</taxon>
        <taxon>Taeniidae</taxon>
        <taxon>Echinococcus</taxon>
        <taxon>Echinococcus granulosus group</taxon>
    </lineage>
</organism>
<evidence type="ECO:0000313" key="5">
    <source>
        <dbReference type="WBParaSite" id="EgrG_000893100"/>
    </source>
</evidence>
<dbReference type="PANTHER" id="PTHR23382">
    <property type="entry name" value="MALATE DEHYDROGENASE"/>
    <property type="match status" value="1"/>
</dbReference>
<dbReference type="SUPFAM" id="SSF51735">
    <property type="entry name" value="NAD(P)-binding Rossmann-fold domains"/>
    <property type="match status" value="1"/>
</dbReference>
<sequence length="604" mass="68324">MAKIVIAGASDCPFYATCEMLGDKMQRSLPDFFLTKVVIPPNEWDEYSERIARERGWSKMPSPIVWRELVDTGGRVTLIGDARDFQEYANTYYAMLSRLSSHKLLQISIDNQRYTDEAIAARSIKQVMLNTWRKIAIIGAESPTAVRLAMLLAMMQHSSKAQKVKLHLFPGSFVHSDAVVRLKEILDDSACIGLQAVETSVNLTEALENASLVVILDVIPREHPICVDGTLKHSEARSEWLDRRFHYFYRLGECIRQYADQNVRVLVVGSEQTFEGAVTISSPLNFDVQTLHMACKENIPLNNIVGLPRALEYSMKSALARRLGVRRCDIVDLIIWGNIDNVFLVDISQARVHRRHGAVDSETGPAWFSLAAEPLVFDLRELYERIIPEKLERSRWPGTNTAAMRHASAIFSFIKQWQFGYKDPNETITSLVLSSTGHYSVPAGLAFSFPVTTSPMGCFEICQDITVESSKMKVIENCILDTLKDWSVVDPSMLTEFRKEVFPVQSAPKSEAWNYPSATTAVNPAISVESVDQEKREFNAVPSIKPLKSQISCNNALEDLLIWKKKQSRSFQNMEKTASTMTREVIGVMRRIETKWRLTKSRTN</sequence>
<dbReference type="InterPro" id="IPR015955">
    <property type="entry name" value="Lactate_DH/Glyco_Ohase_4_C"/>
</dbReference>
<keyword evidence="2" id="KW-0560">Oxidoreductase</keyword>
<dbReference type="Proteomes" id="UP000492820">
    <property type="component" value="Unassembled WGS sequence"/>
</dbReference>
<evidence type="ECO:0000256" key="2">
    <source>
        <dbReference type="ARBA" id="ARBA00023002"/>
    </source>
</evidence>
<dbReference type="SUPFAM" id="SSF56327">
    <property type="entry name" value="LDH C-terminal domain-like"/>
    <property type="match status" value="1"/>
</dbReference>
<dbReference type="OrthoDB" id="1510206at2759"/>
<dbReference type="InterPro" id="IPR036291">
    <property type="entry name" value="NAD(P)-bd_dom_sf"/>
</dbReference>
<reference evidence="5" key="3">
    <citation type="submission" date="2020-10" db="UniProtKB">
        <authorList>
            <consortium name="WormBaseParasite"/>
        </authorList>
    </citation>
    <scope>IDENTIFICATION</scope>
</reference>
<gene>
    <name evidence="5" type="primary">EGR_00578</name>
    <name evidence="3" type="ORF">EgrG_000893100</name>
</gene>
<dbReference type="EMBL" id="LK028576">
    <property type="protein sequence ID" value="CDS16507.1"/>
    <property type="molecule type" value="Genomic_DNA"/>
</dbReference>
<proteinExistence type="inferred from homology"/>
<comment type="similarity">
    <text evidence="1">Belongs to the LDH/MDH superfamily. MDH type 2 family.</text>
</comment>
<dbReference type="AlphaFoldDB" id="A0A068WDJ1"/>
<name>A0A068WDJ1_ECHGR</name>